<keyword evidence="9" id="KW-1185">Reference proteome</keyword>
<feature type="domain" description="ComEC/Rec2-related protein" evidence="7">
    <location>
        <begin position="198"/>
        <end position="460"/>
    </location>
</feature>
<comment type="caution">
    <text evidence="8">The sequence shown here is derived from an EMBL/GenBank/DDBJ whole genome shotgun (WGS) entry which is preliminary data.</text>
</comment>
<evidence type="ECO:0000256" key="2">
    <source>
        <dbReference type="ARBA" id="ARBA00022475"/>
    </source>
</evidence>
<feature type="transmembrane region" description="Helical" evidence="6">
    <location>
        <begin position="436"/>
        <end position="461"/>
    </location>
</feature>
<protein>
    <submittedName>
        <fullName evidence="8">ComEC/Rec2 family competence protein</fullName>
    </submittedName>
</protein>
<feature type="transmembrane region" description="Helical" evidence="6">
    <location>
        <begin position="384"/>
        <end position="403"/>
    </location>
</feature>
<feature type="transmembrane region" description="Helical" evidence="6">
    <location>
        <begin position="6"/>
        <end position="34"/>
    </location>
</feature>
<dbReference type="InterPro" id="IPR052159">
    <property type="entry name" value="Competence_DNA_uptake"/>
</dbReference>
<sequence>MSFLAAALVVSFFDISVSIFVGICFIAAILAILLFRAAPRVSLRIASAILGAVFFFCFLSGRIDLSSMQGQTVILSGQAQQTVQNGTLASCVLNNAQCTQIDGSFRVMIYLRGEPDWNDGDTLTVSGTILSAEQTDGFDSVQFLSKENLAGSVFAQSISIEKTGMLPPDSLAKRANDWICTQIKTRLPGEAGAVLCGMLLGNTDGISDRTTDAFRTAGVAHLFSVSGFHITLVSLALKRQLKRFRLSNRKSTVIALFAAWGYVFFSGGEIPAVRAGIMISFVLAGGLFGRRSDSLNSLFGAALFIVLSAPYALTSASFLLSFSATLGLCVLAPKLLDAAESVLPFKNRAVHSLITSVCASAACSVSILPVSAYFFGGISLVSPLANLFVCCIAGCAGGLFLVGCLPGMQMFCACASSLLHLLCEGIAALSDLPASFFGFSSPAGVIALSVFLVSIACALIVSKQMRRYIVRFLCVMLAGMTVFFAGMQYMDRDAVLSYTFSYSDELQAVISVQNGTADITVLGDSRDYGLPLLSFLKARNVHTIRSLIFTERATASVTPIHLLNETLGVSHVIMHRDNPIYTPLFRAGYDLLTFSNGKYLPLYAGIDVRCSETGTVTVMIEKNGIKTGISADQSISGANVQFLHVNNLKTLYTTEGIYSIIMNAPPDFVLKGGDHVFSAPPSVTVRVDKSGRISVWR</sequence>
<reference evidence="8" key="2">
    <citation type="journal article" date="2021" name="Sci. Rep.">
        <title>The distribution of antibiotic resistance genes in chicken gut microbiota commensals.</title>
        <authorList>
            <person name="Juricova H."/>
            <person name="Matiasovicova J."/>
            <person name="Kubasova T."/>
            <person name="Cejkova D."/>
            <person name="Rychlik I."/>
        </authorList>
    </citation>
    <scope>NUCLEOTIDE SEQUENCE</scope>
    <source>
        <strain evidence="8">An559</strain>
    </source>
</reference>
<dbReference type="NCBIfam" id="TIGR00360">
    <property type="entry name" value="ComEC_N-term"/>
    <property type="match status" value="1"/>
</dbReference>
<keyword evidence="3 6" id="KW-0812">Transmembrane</keyword>
<feature type="transmembrane region" description="Helical" evidence="6">
    <location>
        <begin position="468"/>
        <end position="490"/>
    </location>
</feature>
<evidence type="ECO:0000259" key="7">
    <source>
        <dbReference type="Pfam" id="PF03772"/>
    </source>
</evidence>
<evidence type="ECO:0000313" key="9">
    <source>
        <dbReference type="Proteomes" id="UP000774750"/>
    </source>
</evidence>
<reference evidence="8" key="1">
    <citation type="submission" date="2020-08" db="EMBL/GenBank/DDBJ databases">
        <authorList>
            <person name="Cejkova D."/>
            <person name="Kubasova T."/>
            <person name="Jahodarova E."/>
            <person name="Rychlik I."/>
        </authorList>
    </citation>
    <scope>NUCLEOTIDE SEQUENCE</scope>
    <source>
        <strain evidence="8">An559</strain>
    </source>
</reference>
<dbReference type="Proteomes" id="UP000774750">
    <property type="component" value="Unassembled WGS sequence"/>
</dbReference>
<accession>A0A939BE54</accession>
<feature type="transmembrane region" description="Helical" evidence="6">
    <location>
        <begin position="295"/>
        <end position="312"/>
    </location>
</feature>
<gene>
    <name evidence="8" type="ORF">H6A12_11420</name>
</gene>
<evidence type="ECO:0000256" key="5">
    <source>
        <dbReference type="ARBA" id="ARBA00023136"/>
    </source>
</evidence>
<keyword evidence="2" id="KW-1003">Cell membrane</keyword>
<feature type="transmembrane region" description="Helical" evidence="6">
    <location>
        <begin position="357"/>
        <end position="378"/>
    </location>
</feature>
<keyword evidence="5 6" id="KW-0472">Membrane</keyword>
<evidence type="ECO:0000256" key="6">
    <source>
        <dbReference type="SAM" id="Phobius"/>
    </source>
</evidence>
<dbReference type="Pfam" id="PF03772">
    <property type="entry name" value="Competence"/>
    <property type="match status" value="1"/>
</dbReference>
<evidence type="ECO:0000256" key="3">
    <source>
        <dbReference type="ARBA" id="ARBA00022692"/>
    </source>
</evidence>
<feature type="transmembrane region" description="Helical" evidence="6">
    <location>
        <begin position="218"/>
        <end position="237"/>
    </location>
</feature>
<dbReference type="PANTHER" id="PTHR30619:SF1">
    <property type="entry name" value="RECOMBINATION PROTEIN 2"/>
    <property type="match status" value="1"/>
</dbReference>
<evidence type="ECO:0000256" key="4">
    <source>
        <dbReference type="ARBA" id="ARBA00022989"/>
    </source>
</evidence>
<dbReference type="EMBL" id="JACJKY010000025">
    <property type="protein sequence ID" value="MBM6921759.1"/>
    <property type="molecule type" value="Genomic_DNA"/>
</dbReference>
<dbReference type="InterPro" id="IPR004477">
    <property type="entry name" value="ComEC_N"/>
</dbReference>
<feature type="transmembrane region" description="Helical" evidence="6">
    <location>
        <begin position="410"/>
        <end position="430"/>
    </location>
</feature>
<evidence type="ECO:0000256" key="1">
    <source>
        <dbReference type="ARBA" id="ARBA00004651"/>
    </source>
</evidence>
<keyword evidence="4 6" id="KW-1133">Transmembrane helix</keyword>
<dbReference type="GO" id="GO:0005886">
    <property type="term" value="C:plasma membrane"/>
    <property type="evidence" value="ECO:0007669"/>
    <property type="project" value="UniProtKB-SubCell"/>
</dbReference>
<feature type="transmembrane region" description="Helical" evidence="6">
    <location>
        <begin position="41"/>
        <end position="61"/>
    </location>
</feature>
<comment type="subcellular location">
    <subcellularLocation>
        <location evidence="1">Cell membrane</location>
        <topology evidence="1">Multi-pass membrane protein</topology>
    </subcellularLocation>
</comment>
<dbReference type="AlphaFoldDB" id="A0A939BE54"/>
<evidence type="ECO:0000313" key="8">
    <source>
        <dbReference type="EMBL" id="MBM6921759.1"/>
    </source>
</evidence>
<organism evidence="8 9">
    <name type="scientific">Merdimmobilis hominis</name>
    <dbReference type="NCBI Taxonomy" id="2897707"/>
    <lineage>
        <taxon>Bacteria</taxon>
        <taxon>Bacillati</taxon>
        <taxon>Bacillota</taxon>
        <taxon>Clostridia</taxon>
        <taxon>Eubacteriales</taxon>
        <taxon>Oscillospiraceae</taxon>
        <taxon>Merdimmobilis</taxon>
    </lineage>
</organism>
<dbReference type="RefSeq" id="WP_204447987.1">
    <property type="nucleotide sequence ID" value="NZ_JACJKY010000025.1"/>
</dbReference>
<name>A0A939BE54_9FIRM</name>
<proteinExistence type="predicted"/>
<dbReference type="PANTHER" id="PTHR30619">
    <property type="entry name" value="DNA INTERNALIZATION/COMPETENCE PROTEIN COMEC/REC2"/>
    <property type="match status" value="1"/>
</dbReference>